<keyword evidence="2" id="KW-1185">Reference proteome</keyword>
<organism evidence="1 2">
    <name type="scientific">Perkinsus olseni</name>
    <name type="common">Perkinsus atlanticus</name>
    <dbReference type="NCBI Taxonomy" id="32597"/>
    <lineage>
        <taxon>Eukaryota</taxon>
        <taxon>Sar</taxon>
        <taxon>Alveolata</taxon>
        <taxon>Perkinsozoa</taxon>
        <taxon>Perkinsea</taxon>
        <taxon>Perkinsida</taxon>
        <taxon>Perkinsidae</taxon>
        <taxon>Perkinsus</taxon>
    </lineage>
</organism>
<evidence type="ECO:0000313" key="1">
    <source>
        <dbReference type="EMBL" id="KAF4735879.1"/>
    </source>
</evidence>
<dbReference type="GO" id="GO:0032259">
    <property type="term" value="P:methylation"/>
    <property type="evidence" value="ECO:0007669"/>
    <property type="project" value="UniProtKB-KW"/>
</dbReference>
<evidence type="ECO:0000313" key="2">
    <source>
        <dbReference type="Proteomes" id="UP000553632"/>
    </source>
</evidence>
<reference evidence="1 2" key="1">
    <citation type="submission" date="2020-04" db="EMBL/GenBank/DDBJ databases">
        <title>Perkinsus olseni comparative genomics.</title>
        <authorList>
            <person name="Bogema D.R."/>
        </authorList>
    </citation>
    <scope>NUCLEOTIDE SEQUENCE [LARGE SCALE GENOMIC DNA]</scope>
    <source>
        <strain evidence="1 2">ATCC PRA-207</strain>
    </source>
</reference>
<accession>A0A7J6SSE9</accession>
<sequence length="84" mass="9513">MVAFIPCGVMELGRVHMHLVNARSVLRGTKPEVGFVRRVEGHELLVESGEALPHIPKCMKAIEGELRRLVLDNFDQVKPFSRHQ</sequence>
<dbReference type="Proteomes" id="UP000553632">
    <property type="component" value="Unassembled WGS sequence"/>
</dbReference>
<keyword evidence="1" id="KW-0808">Transferase</keyword>
<keyword evidence="1" id="KW-0489">Methyltransferase</keyword>
<comment type="caution">
    <text evidence="1">The sequence shown here is derived from an EMBL/GenBank/DDBJ whole genome shotgun (WGS) entry which is preliminary data.</text>
</comment>
<dbReference type="GO" id="GO:0008168">
    <property type="term" value="F:methyltransferase activity"/>
    <property type="evidence" value="ECO:0007669"/>
    <property type="project" value="UniProtKB-KW"/>
</dbReference>
<name>A0A7J6SSE9_PEROL</name>
<dbReference type="AlphaFoldDB" id="A0A7J6SSE9"/>
<proteinExistence type="predicted"/>
<feature type="non-terminal residue" evidence="1">
    <location>
        <position position="1"/>
    </location>
</feature>
<dbReference type="EMBL" id="JABANO010016017">
    <property type="protein sequence ID" value="KAF4735879.1"/>
    <property type="molecule type" value="Genomic_DNA"/>
</dbReference>
<gene>
    <name evidence="1" type="primary">TRMT2A_3</name>
    <name evidence="1" type="ORF">FOZ63_013095</name>
</gene>
<protein>
    <submittedName>
        <fullName evidence="1">tRNA methyltransferase 2</fullName>
    </submittedName>
</protein>